<dbReference type="EMBL" id="PKPP01005399">
    <property type="protein sequence ID" value="PWA60288.1"/>
    <property type="molecule type" value="Genomic_DNA"/>
</dbReference>
<keyword evidence="6" id="KW-0106">Calcium</keyword>
<keyword evidence="5 10" id="KW-0812">Transmembrane</keyword>
<feature type="domain" description="Calcium uniporter protein C-terminal" evidence="11">
    <location>
        <begin position="169"/>
        <end position="328"/>
    </location>
</feature>
<keyword evidence="8" id="KW-0406">Ion transport</keyword>
<evidence type="ECO:0000256" key="2">
    <source>
        <dbReference type="ARBA" id="ARBA00005653"/>
    </source>
</evidence>
<dbReference type="InterPro" id="IPR006769">
    <property type="entry name" value="MCU_C"/>
</dbReference>
<reference evidence="12 13" key="1">
    <citation type="journal article" date="2018" name="Mol. Plant">
        <title>The genome of Artemisia annua provides insight into the evolution of Asteraceae family and artemisinin biosynthesis.</title>
        <authorList>
            <person name="Shen Q."/>
            <person name="Zhang L."/>
            <person name="Liao Z."/>
            <person name="Wang S."/>
            <person name="Yan T."/>
            <person name="Shi P."/>
            <person name="Liu M."/>
            <person name="Fu X."/>
            <person name="Pan Q."/>
            <person name="Wang Y."/>
            <person name="Lv Z."/>
            <person name="Lu X."/>
            <person name="Zhang F."/>
            <person name="Jiang W."/>
            <person name="Ma Y."/>
            <person name="Chen M."/>
            <person name="Hao X."/>
            <person name="Li L."/>
            <person name="Tang Y."/>
            <person name="Lv G."/>
            <person name="Zhou Y."/>
            <person name="Sun X."/>
            <person name="Brodelius P.E."/>
            <person name="Rose J.K.C."/>
            <person name="Tang K."/>
        </authorList>
    </citation>
    <scope>NUCLEOTIDE SEQUENCE [LARGE SCALE GENOMIC DNA]</scope>
    <source>
        <strain evidence="13">cv. Huhao1</strain>
        <tissue evidence="12">Leaf</tissue>
    </source>
</reference>
<comment type="caution">
    <text evidence="12">The sequence shown here is derived from an EMBL/GenBank/DDBJ whole genome shotgun (WGS) entry which is preliminary data.</text>
</comment>
<dbReference type="PANTHER" id="PTHR13462:SF52">
    <property type="entry name" value="CALCIUM UNIPORTER PROTEIN"/>
    <property type="match status" value="1"/>
</dbReference>
<evidence type="ECO:0000256" key="1">
    <source>
        <dbReference type="ARBA" id="ARBA00004141"/>
    </source>
</evidence>
<evidence type="ECO:0000259" key="11">
    <source>
        <dbReference type="Pfam" id="PF04678"/>
    </source>
</evidence>
<evidence type="ECO:0000313" key="13">
    <source>
        <dbReference type="Proteomes" id="UP000245207"/>
    </source>
</evidence>
<dbReference type="Proteomes" id="UP000245207">
    <property type="component" value="Unassembled WGS sequence"/>
</dbReference>
<protein>
    <submittedName>
        <fullName evidence="12">Coiled-coil domain containing protein 109, C-terminal</fullName>
    </submittedName>
</protein>
<dbReference type="Pfam" id="PF04678">
    <property type="entry name" value="MCU"/>
    <property type="match status" value="1"/>
</dbReference>
<dbReference type="AlphaFoldDB" id="A0A2U1MGD1"/>
<name>A0A2U1MGD1_ARTAN</name>
<keyword evidence="7 10" id="KW-1133">Transmembrane helix</keyword>
<evidence type="ECO:0000256" key="5">
    <source>
        <dbReference type="ARBA" id="ARBA00022692"/>
    </source>
</evidence>
<sequence>MALRQAITKRLLRNQTPANREQTPFSYLSSHKALNAANFHNDLITSPKKVTPNGDVGFFKRFLQRRKINQSSSLSVPELFSFPLGEKLREKMNISNKERLTFDGLRSPRLHDHAHVNVDDSVGISVNDAKKILRFSQLQKVRLALKQIKANSVSYDEFVSICIDTCNNHDQGVEYSKMLDEAGDVIVLGNVVFIRPGELAKSMEKLISQSIAIPNDPRKQQLEELERQKAFIDQKALSQVRGELYAGLGFLVLQTLAFMRLTFWELSWDVMEPICFFVTSFHFALAYTFFLKTSKEPTFEGFFQRRFKTKQKKLMDIYNFDHQNYNELCKVFYPCSQNSFSVSSEFHDSSRGGNSNTIFG</sequence>
<dbReference type="PANTHER" id="PTHR13462">
    <property type="entry name" value="CALCIUM UNIPORTER PROTEIN, MITOCHONDRIAL"/>
    <property type="match status" value="1"/>
</dbReference>
<dbReference type="OrthoDB" id="278338at2759"/>
<dbReference type="GO" id="GO:0036444">
    <property type="term" value="P:calcium import into the mitochondrion"/>
    <property type="evidence" value="ECO:0007669"/>
    <property type="project" value="TreeGrafter"/>
</dbReference>
<evidence type="ECO:0000256" key="8">
    <source>
        <dbReference type="ARBA" id="ARBA00023065"/>
    </source>
</evidence>
<organism evidence="12 13">
    <name type="scientific">Artemisia annua</name>
    <name type="common">Sweet wormwood</name>
    <dbReference type="NCBI Taxonomy" id="35608"/>
    <lineage>
        <taxon>Eukaryota</taxon>
        <taxon>Viridiplantae</taxon>
        <taxon>Streptophyta</taxon>
        <taxon>Embryophyta</taxon>
        <taxon>Tracheophyta</taxon>
        <taxon>Spermatophyta</taxon>
        <taxon>Magnoliopsida</taxon>
        <taxon>eudicotyledons</taxon>
        <taxon>Gunneridae</taxon>
        <taxon>Pentapetalae</taxon>
        <taxon>asterids</taxon>
        <taxon>campanulids</taxon>
        <taxon>Asterales</taxon>
        <taxon>Asteraceae</taxon>
        <taxon>Asteroideae</taxon>
        <taxon>Anthemideae</taxon>
        <taxon>Artemisiinae</taxon>
        <taxon>Artemisia</taxon>
    </lineage>
</organism>
<dbReference type="GO" id="GO:0051560">
    <property type="term" value="P:mitochondrial calcium ion homeostasis"/>
    <property type="evidence" value="ECO:0007669"/>
    <property type="project" value="InterPro"/>
</dbReference>
<dbReference type="InterPro" id="IPR039055">
    <property type="entry name" value="MCU_fam"/>
</dbReference>
<dbReference type="GO" id="GO:1990246">
    <property type="term" value="C:uniplex complex"/>
    <property type="evidence" value="ECO:0007669"/>
    <property type="project" value="TreeGrafter"/>
</dbReference>
<comment type="similarity">
    <text evidence="2">Belongs to the MCU (TC 1.A.77) family.</text>
</comment>
<feature type="transmembrane region" description="Helical" evidence="10">
    <location>
        <begin position="244"/>
        <end position="264"/>
    </location>
</feature>
<evidence type="ECO:0000256" key="7">
    <source>
        <dbReference type="ARBA" id="ARBA00022989"/>
    </source>
</evidence>
<evidence type="ECO:0000256" key="10">
    <source>
        <dbReference type="SAM" id="Phobius"/>
    </source>
</evidence>
<evidence type="ECO:0000256" key="6">
    <source>
        <dbReference type="ARBA" id="ARBA00022837"/>
    </source>
</evidence>
<feature type="transmembrane region" description="Helical" evidence="10">
    <location>
        <begin position="270"/>
        <end position="290"/>
    </location>
</feature>
<evidence type="ECO:0000256" key="3">
    <source>
        <dbReference type="ARBA" id="ARBA00022448"/>
    </source>
</evidence>
<dbReference type="GO" id="GO:0015292">
    <property type="term" value="F:uniporter activity"/>
    <property type="evidence" value="ECO:0007669"/>
    <property type="project" value="TreeGrafter"/>
</dbReference>
<keyword evidence="4" id="KW-0109">Calcium transport</keyword>
<comment type="subcellular location">
    <subcellularLocation>
        <location evidence="1">Membrane</location>
        <topology evidence="1">Multi-pass membrane protein</topology>
    </subcellularLocation>
</comment>
<evidence type="ECO:0000256" key="4">
    <source>
        <dbReference type="ARBA" id="ARBA00022568"/>
    </source>
</evidence>
<gene>
    <name evidence="12" type="ORF">CTI12_AA382510</name>
</gene>
<keyword evidence="13" id="KW-1185">Reference proteome</keyword>
<dbReference type="STRING" id="35608.A0A2U1MGD1"/>
<accession>A0A2U1MGD1</accession>
<evidence type="ECO:0000256" key="9">
    <source>
        <dbReference type="ARBA" id="ARBA00023136"/>
    </source>
</evidence>
<keyword evidence="9 10" id="KW-0472">Membrane</keyword>
<dbReference type="GO" id="GO:0005262">
    <property type="term" value="F:calcium channel activity"/>
    <property type="evidence" value="ECO:0007669"/>
    <property type="project" value="TreeGrafter"/>
</dbReference>
<proteinExistence type="inferred from homology"/>
<keyword evidence="3" id="KW-0813">Transport</keyword>
<evidence type="ECO:0000313" key="12">
    <source>
        <dbReference type="EMBL" id="PWA60288.1"/>
    </source>
</evidence>